<feature type="compositionally biased region" description="Polar residues" evidence="1">
    <location>
        <begin position="13"/>
        <end position="23"/>
    </location>
</feature>
<feature type="region of interest" description="Disordered" evidence="1">
    <location>
        <begin position="79"/>
        <end position="99"/>
    </location>
</feature>
<name>A0A4S4KZY7_9AGAM</name>
<dbReference type="Proteomes" id="UP000308199">
    <property type="component" value="Unassembled WGS sequence"/>
</dbReference>
<dbReference type="EMBL" id="SGPK01000385">
    <property type="protein sequence ID" value="THH04031.1"/>
    <property type="molecule type" value="Genomic_DNA"/>
</dbReference>
<sequence>MSEPTIFKLRKPLSSSHRSGRSTNAEEEDIYAFFDRSNNWSNDEIQPLMDAELISEHFEPIGVDMVQVLVQLANLKRKRVGDDNGDESNTEPFRDFSVPSYTGGHHSSSVYEKVFMPIASVSLPPAPGDSTLQIK</sequence>
<feature type="region of interest" description="Disordered" evidence="1">
    <location>
        <begin position="1"/>
        <end position="27"/>
    </location>
</feature>
<comment type="caution">
    <text evidence="2">The sequence shown here is derived from an EMBL/GenBank/DDBJ whole genome shotgun (WGS) entry which is preliminary data.</text>
</comment>
<evidence type="ECO:0000313" key="2">
    <source>
        <dbReference type="EMBL" id="THH04031.1"/>
    </source>
</evidence>
<evidence type="ECO:0000256" key="1">
    <source>
        <dbReference type="SAM" id="MobiDB-lite"/>
    </source>
</evidence>
<accession>A0A4S4KZY7</accession>
<keyword evidence="3" id="KW-1185">Reference proteome</keyword>
<organism evidence="2 3">
    <name type="scientific">Phellinidium pouzarii</name>
    <dbReference type="NCBI Taxonomy" id="167371"/>
    <lineage>
        <taxon>Eukaryota</taxon>
        <taxon>Fungi</taxon>
        <taxon>Dikarya</taxon>
        <taxon>Basidiomycota</taxon>
        <taxon>Agaricomycotina</taxon>
        <taxon>Agaricomycetes</taxon>
        <taxon>Hymenochaetales</taxon>
        <taxon>Hymenochaetaceae</taxon>
        <taxon>Phellinidium</taxon>
    </lineage>
</organism>
<proteinExistence type="predicted"/>
<gene>
    <name evidence="2" type="ORF">EW145_g5824</name>
</gene>
<protein>
    <submittedName>
        <fullName evidence="2">Uncharacterized protein</fullName>
    </submittedName>
</protein>
<dbReference type="AlphaFoldDB" id="A0A4S4KZY7"/>
<reference evidence="2 3" key="1">
    <citation type="submission" date="2019-02" db="EMBL/GenBank/DDBJ databases">
        <title>Genome sequencing of the rare red list fungi Phellinidium pouzarii.</title>
        <authorList>
            <person name="Buettner E."/>
            <person name="Kellner H."/>
        </authorList>
    </citation>
    <scope>NUCLEOTIDE SEQUENCE [LARGE SCALE GENOMIC DNA]</scope>
    <source>
        <strain evidence="2 3">DSM 108285</strain>
    </source>
</reference>
<evidence type="ECO:0000313" key="3">
    <source>
        <dbReference type="Proteomes" id="UP000308199"/>
    </source>
</evidence>